<dbReference type="PANTHER" id="PTHR47966">
    <property type="entry name" value="BETA-SITE APP-CLEAVING ENZYME, ISOFORM A-RELATED"/>
    <property type="match status" value="1"/>
</dbReference>
<dbReference type="PROSITE" id="PS51767">
    <property type="entry name" value="PEPTIDASE_A1"/>
    <property type="match status" value="1"/>
</dbReference>
<dbReference type="GO" id="GO:0004190">
    <property type="term" value="F:aspartic-type endopeptidase activity"/>
    <property type="evidence" value="ECO:0007669"/>
    <property type="project" value="InterPro"/>
</dbReference>
<sequence length="365" mass="39636">IAERASTEQTWLENPRYAYMINVTVGTPGQPIALVISVSSSHTWVLDAGARFCLEAALRDLHISTQSTTYSEVDEAYRGFFVPYADGSIVEGTNFTDRLVVDGTATDDFFMGNVHSNTHQTGIGILGLGINDPTRSWSIRNYPSFVDRVVSSGRIASPAYSMWLDAPERATGSLLLGAIDLGRFTGPLVRLREGRPTGCRTAFSLPVHGVNASEKRLKDNSRHFVAAVNPGEAFSYLPSALVDSIMETAGATWDDRLKRATIPCDAVSQRLGEVEFELQGPGGPVLHVQLADLIIPRARLNFVHGVFLGPNECLFGVQKVDLRPTASIAPFYNIGSSLLHRTYMVFDNANDGIALAPAKFSLDSS</sequence>
<dbReference type="PRINTS" id="PR00792">
    <property type="entry name" value="PEPSIN"/>
</dbReference>
<keyword evidence="4" id="KW-1185">Reference proteome</keyword>
<dbReference type="InterPro" id="IPR033121">
    <property type="entry name" value="PEPTIDASE_A1"/>
</dbReference>
<dbReference type="EMBL" id="JAUKUD010000007">
    <property type="protein sequence ID" value="KAK0738919.1"/>
    <property type="molecule type" value="Genomic_DNA"/>
</dbReference>
<organism evidence="3 4">
    <name type="scientific">Schizothecium vesticola</name>
    <dbReference type="NCBI Taxonomy" id="314040"/>
    <lineage>
        <taxon>Eukaryota</taxon>
        <taxon>Fungi</taxon>
        <taxon>Dikarya</taxon>
        <taxon>Ascomycota</taxon>
        <taxon>Pezizomycotina</taxon>
        <taxon>Sordariomycetes</taxon>
        <taxon>Sordariomycetidae</taxon>
        <taxon>Sordariales</taxon>
        <taxon>Schizotheciaceae</taxon>
        <taxon>Schizothecium</taxon>
    </lineage>
</organism>
<dbReference type="AlphaFoldDB" id="A0AA40EEV7"/>
<dbReference type="InterPro" id="IPR001461">
    <property type="entry name" value="Aspartic_peptidase_A1"/>
</dbReference>
<gene>
    <name evidence="3" type="ORF">B0T18DRAFT_311337</name>
</gene>
<evidence type="ECO:0000313" key="3">
    <source>
        <dbReference type="EMBL" id="KAK0738919.1"/>
    </source>
</evidence>
<dbReference type="Gene3D" id="2.40.70.10">
    <property type="entry name" value="Acid Proteases"/>
    <property type="match status" value="2"/>
</dbReference>
<feature type="non-terminal residue" evidence="3">
    <location>
        <position position="1"/>
    </location>
</feature>
<dbReference type="PANTHER" id="PTHR47966:SF73">
    <property type="entry name" value="PEPTIDASE A1 DOMAIN-CONTAINING PROTEIN"/>
    <property type="match status" value="1"/>
</dbReference>
<feature type="domain" description="Peptidase A1" evidence="2">
    <location>
        <begin position="19"/>
        <end position="356"/>
    </location>
</feature>
<name>A0AA40EEV7_9PEZI</name>
<proteinExistence type="inferred from homology"/>
<dbReference type="GO" id="GO:0006508">
    <property type="term" value="P:proteolysis"/>
    <property type="evidence" value="ECO:0007669"/>
    <property type="project" value="InterPro"/>
</dbReference>
<evidence type="ECO:0000259" key="2">
    <source>
        <dbReference type="PROSITE" id="PS51767"/>
    </source>
</evidence>
<accession>A0AA40EEV7</accession>
<dbReference type="InterPro" id="IPR021109">
    <property type="entry name" value="Peptidase_aspartic_dom_sf"/>
</dbReference>
<comment type="caution">
    <text evidence="3">The sequence shown here is derived from an EMBL/GenBank/DDBJ whole genome shotgun (WGS) entry which is preliminary data.</text>
</comment>
<reference evidence="3" key="1">
    <citation type="submission" date="2023-06" db="EMBL/GenBank/DDBJ databases">
        <title>Genome-scale phylogeny and comparative genomics of the fungal order Sordariales.</title>
        <authorList>
            <consortium name="Lawrence Berkeley National Laboratory"/>
            <person name="Hensen N."/>
            <person name="Bonometti L."/>
            <person name="Westerberg I."/>
            <person name="Brannstrom I.O."/>
            <person name="Guillou S."/>
            <person name="Cros-Aarteil S."/>
            <person name="Calhoun S."/>
            <person name="Haridas S."/>
            <person name="Kuo A."/>
            <person name="Mondo S."/>
            <person name="Pangilinan J."/>
            <person name="Riley R."/>
            <person name="LaButti K."/>
            <person name="Andreopoulos B."/>
            <person name="Lipzen A."/>
            <person name="Chen C."/>
            <person name="Yanf M."/>
            <person name="Daum C."/>
            <person name="Ng V."/>
            <person name="Clum A."/>
            <person name="Steindorff A."/>
            <person name="Ohm R."/>
            <person name="Martin F."/>
            <person name="Silar P."/>
            <person name="Natvig D."/>
            <person name="Lalanne C."/>
            <person name="Gautier V."/>
            <person name="Ament-velasquez S.L."/>
            <person name="Kruys A."/>
            <person name="Hutchinson M.I."/>
            <person name="Powell A.J."/>
            <person name="Barry K."/>
            <person name="Miller A.N."/>
            <person name="Grigoriev I.V."/>
            <person name="Debuchy R."/>
            <person name="Gladieux P."/>
            <person name="Thoren M.H."/>
            <person name="Johannesson H."/>
        </authorList>
    </citation>
    <scope>NUCLEOTIDE SEQUENCE</scope>
    <source>
        <strain evidence="3">SMH3187-1</strain>
    </source>
</reference>
<feature type="non-terminal residue" evidence="3">
    <location>
        <position position="365"/>
    </location>
</feature>
<protein>
    <submittedName>
        <fullName evidence="3">Aspartic peptidase domain-containing protein</fullName>
    </submittedName>
</protein>
<dbReference type="SUPFAM" id="SSF50630">
    <property type="entry name" value="Acid proteases"/>
    <property type="match status" value="1"/>
</dbReference>
<evidence type="ECO:0000313" key="4">
    <source>
        <dbReference type="Proteomes" id="UP001172155"/>
    </source>
</evidence>
<dbReference type="Proteomes" id="UP001172155">
    <property type="component" value="Unassembled WGS sequence"/>
</dbReference>
<evidence type="ECO:0000256" key="1">
    <source>
        <dbReference type="ARBA" id="ARBA00007447"/>
    </source>
</evidence>
<comment type="similarity">
    <text evidence="1">Belongs to the peptidase A1 family.</text>
</comment>
<dbReference type="Pfam" id="PF00026">
    <property type="entry name" value="Asp"/>
    <property type="match status" value="1"/>
</dbReference>